<protein>
    <submittedName>
        <fullName evidence="1">Uncharacterized protein</fullName>
    </submittedName>
</protein>
<keyword evidence="2" id="KW-1185">Reference proteome</keyword>
<evidence type="ECO:0000313" key="2">
    <source>
        <dbReference type="Proteomes" id="UP000652755"/>
    </source>
</evidence>
<dbReference type="Proteomes" id="UP000652755">
    <property type="component" value="Unassembled WGS sequence"/>
</dbReference>
<sequence length="53" mass="6408">MSICFQFPTIDYYPTPIFTMEFEDKQKPDLKDEDILTVDQIIELKNYLTFKQL</sequence>
<dbReference type="RefSeq" id="WP_187070883.1">
    <property type="nucleotide sequence ID" value="NZ_JACRYL010000006.1"/>
</dbReference>
<comment type="caution">
    <text evidence="1">The sequence shown here is derived from an EMBL/GenBank/DDBJ whole genome shotgun (WGS) entry which is preliminary data.</text>
</comment>
<dbReference type="EMBL" id="JACRYL010000006">
    <property type="protein sequence ID" value="MBC6110416.1"/>
    <property type="molecule type" value="Genomic_DNA"/>
</dbReference>
<evidence type="ECO:0000313" key="1">
    <source>
        <dbReference type="EMBL" id="MBC6110416.1"/>
    </source>
</evidence>
<organism evidence="1 2">
    <name type="scientific">Pedobacter fastidiosus</name>
    <dbReference type="NCBI Taxonomy" id="2765361"/>
    <lineage>
        <taxon>Bacteria</taxon>
        <taxon>Pseudomonadati</taxon>
        <taxon>Bacteroidota</taxon>
        <taxon>Sphingobacteriia</taxon>
        <taxon>Sphingobacteriales</taxon>
        <taxon>Sphingobacteriaceae</taxon>
        <taxon>Pedobacter</taxon>
    </lineage>
</organism>
<reference evidence="1 2" key="1">
    <citation type="submission" date="2020-08" db="EMBL/GenBank/DDBJ databases">
        <authorList>
            <person name="Sun Q."/>
            <person name="Inoue M."/>
        </authorList>
    </citation>
    <scope>NUCLEOTIDE SEQUENCE [LARGE SCALE GENOMIC DNA]</scope>
    <source>
        <strain evidence="1 2">CCM 8938</strain>
    </source>
</reference>
<gene>
    <name evidence="1" type="ORF">H7U22_08275</name>
</gene>
<proteinExistence type="predicted"/>
<accession>A0ABR7KQU9</accession>
<name>A0ABR7KQU9_9SPHI</name>